<dbReference type="STRING" id="1123866.NT01SARS_0322"/>
<dbReference type="EMBL" id="JH611156">
    <property type="protein sequence ID" value="EJP71841.1"/>
    <property type="molecule type" value="Genomic_DNA"/>
</dbReference>
<evidence type="ECO:0000313" key="2">
    <source>
        <dbReference type="Proteomes" id="UP000010305"/>
    </source>
</evidence>
<organism evidence="1 2">
    <name type="scientific">SAR86 cluster bacterium SAR86A</name>
    <dbReference type="NCBI Taxonomy" id="1123866"/>
    <lineage>
        <taxon>Bacteria</taxon>
        <taxon>Pseudomonadati</taxon>
        <taxon>Pseudomonadota</taxon>
        <taxon>Gammaproteobacteria</taxon>
        <taxon>SAR86 cluster</taxon>
    </lineage>
</organism>
<dbReference type="HOGENOM" id="CLU_3157651_0_0_6"/>
<dbReference type="Proteomes" id="UP000010305">
    <property type="component" value="Unassembled WGS sequence"/>
</dbReference>
<sequence>MGFTVIVTVLVWVTLFSDAVTLYVNESSPLKFESGVYVTEPDDDEILI</sequence>
<reference evidence="1 2" key="1">
    <citation type="journal article" date="2012" name="ISME J.">
        <title>Genomic insights to SAR86, an abundant and uncultivated marine bacterial lineage.</title>
        <authorList>
            <person name="Dupont C.L."/>
            <person name="Rusch D.B."/>
            <person name="Yooseph S."/>
            <person name="Lombardo M.J."/>
            <person name="Richter R.A."/>
            <person name="Valas R."/>
            <person name="Novotny M."/>
            <person name="Yee-Greenbaum J."/>
            <person name="Selengut J.D."/>
            <person name="Haft D.H."/>
            <person name="Halpern A.L."/>
            <person name="Lasken R.S."/>
            <person name="Nealson K."/>
            <person name="Friedman R."/>
            <person name="Venter J.C."/>
        </authorList>
    </citation>
    <scope>NUCLEOTIDE SEQUENCE [LARGE SCALE GENOMIC DNA]</scope>
</reference>
<name>J5KEA8_9GAMM</name>
<gene>
    <name evidence="1" type="ORF">NT01SARS_0322</name>
</gene>
<protein>
    <submittedName>
        <fullName evidence="1">Uncharacterized protein</fullName>
    </submittedName>
</protein>
<evidence type="ECO:0000313" key="1">
    <source>
        <dbReference type="EMBL" id="EJP71841.1"/>
    </source>
</evidence>
<dbReference type="AlphaFoldDB" id="J5KEA8"/>
<proteinExistence type="predicted"/>
<accession>J5KEA8</accession>